<dbReference type="AlphaFoldDB" id="A0A136IQZ8"/>
<dbReference type="EMBL" id="KQ964263">
    <property type="protein sequence ID" value="KXJ87352.1"/>
    <property type="molecule type" value="Genomic_DNA"/>
</dbReference>
<dbReference type="InterPro" id="IPR002018">
    <property type="entry name" value="CarbesteraseB"/>
</dbReference>
<feature type="signal peptide" evidence="1">
    <location>
        <begin position="1"/>
        <end position="18"/>
    </location>
</feature>
<dbReference type="InterPro" id="IPR019819">
    <property type="entry name" value="Carboxylesterase_B_CS"/>
</dbReference>
<keyword evidence="3" id="KW-0378">Hydrolase</keyword>
<gene>
    <name evidence="3" type="ORF">Micbo1qcDRAFT_105665</name>
</gene>
<keyword evidence="4" id="KW-1185">Reference proteome</keyword>
<dbReference type="ESTHER" id="9pezi-a0a136iqz8">
    <property type="family name" value="Fungal_carboxylesterase_lipase"/>
</dbReference>
<reference evidence="4" key="1">
    <citation type="submission" date="2016-02" db="EMBL/GenBank/DDBJ databases">
        <title>Draft genome sequence of Microdochium bolleyi, a fungal endophyte of beachgrass.</title>
        <authorList>
            <consortium name="DOE Joint Genome Institute"/>
            <person name="David A.S."/>
            <person name="May G."/>
            <person name="Haridas S."/>
            <person name="Lim J."/>
            <person name="Wang M."/>
            <person name="Labutti K."/>
            <person name="Lipzen A."/>
            <person name="Barry K."/>
            <person name="Grigoriev I.V."/>
        </authorList>
    </citation>
    <scope>NUCLEOTIDE SEQUENCE [LARGE SCALE GENOMIC DNA]</scope>
    <source>
        <strain evidence="4">J235TASD1</strain>
    </source>
</reference>
<evidence type="ECO:0000256" key="1">
    <source>
        <dbReference type="SAM" id="SignalP"/>
    </source>
</evidence>
<sequence length="575" mass="62250">MLRKLVVYCLVGLLTVNAEPTSTPTLTLPWGVYEGKPMKDDANIYLFENVRFGASPVRFAAPEFPTWKNTSVQPVSDGRNCIQVDPKKLDTAPGGDLPVDTPGDQVTEQGEDCLFLDLYVPKAALDGGSKSKPLPVVCFWYGGAFAFGSKNQLGPLYTGRSVITASKYSTIFVAGNYRLGAFGWLAGDFMQKNAQPNAGLHDQALLFQWVQKYIGQVSGDKAQVSAWGESAGAGSILAHLVREDGKVDPTFKTFAVQSPAFEWAWDNRPKGKLDQMFATFSGLAGCAASPFDLGCLRASKNLTAANQKLFSVVRQTGLFPVGPAVDGKWITTIPTLAFAQGNYWKSIKSTIISHCLNEAVSFIPDYVTSLETFTQFLGVFLPGANLEAQRQQIAAQYPCSSPPYNGDYQMCVGAMIQDASFTCNTRDLFSAYPKVSHMMRYGFPTSETARHAADLVALFPNNIAETTDVLVKNGLPRWLAGYYAANLVNTNQSAAYQTYFASFALSGGDPNTLPMPDMQYGNPPKWPVATDGEELANVLTVQSISGGVPGFLLGVPDDQNAKSTCAFWQKIAGQV</sequence>
<dbReference type="STRING" id="196109.A0A136IQZ8"/>
<organism evidence="3 4">
    <name type="scientific">Microdochium bolleyi</name>
    <dbReference type="NCBI Taxonomy" id="196109"/>
    <lineage>
        <taxon>Eukaryota</taxon>
        <taxon>Fungi</taxon>
        <taxon>Dikarya</taxon>
        <taxon>Ascomycota</taxon>
        <taxon>Pezizomycotina</taxon>
        <taxon>Sordariomycetes</taxon>
        <taxon>Xylariomycetidae</taxon>
        <taxon>Xylariales</taxon>
        <taxon>Microdochiaceae</taxon>
        <taxon>Microdochium</taxon>
    </lineage>
</organism>
<protein>
    <submittedName>
        <fullName evidence="3">Alpha/Beta hydrolase protein</fullName>
    </submittedName>
</protein>
<dbReference type="OrthoDB" id="408631at2759"/>
<feature type="non-terminal residue" evidence="3">
    <location>
        <position position="575"/>
    </location>
</feature>
<dbReference type="GO" id="GO:0016787">
    <property type="term" value="F:hydrolase activity"/>
    <property type="evidence" value="ECO:0007669"/>
    <property type="project" value="UniProtKB-KW"/>
</dbReference>
<name>A0A136IQZ8_9PEZI</name>
<dbReference type="InterPro" id="IPR050309">
    <property type="entry name" value="Type-B_Carboxylest/Lipase"/>
</dbReference>
<dbReference type="Proteomes" id="UP000070501">
    <property type="component" value="Unassembled WGS sequence"/>
</dbReference>
<evidence type="ECO:0000313" key="3">
    <source>
        <dbReference type="EMBL" id="KXJ87352.1"/>
    </source>
</evidence>
<proteinExistence type="predicted"/>
<evidence type="ECO:0000313" key="4">
    <source>
        <dbReference type="Proteomes" id="UP000070501"/>
    </source>
</evidence>
<dbReference type="SUPFAM" id="SSF53474">
    <property type="entry name" value="alpha/beta-Hydrolases"/>
    <property type="match status" value="1"/>
</dbReference>
<dbReference type="Gene3D" id="3.40.50.1820">
    <property type="entry name" value="alpha/beta hydrolase"/>
    <property type="match status" value="1"/>
</dbReference>
<dbReference type="InParanoid" id="A0A136IQZ8"/>
<feature type="chain" id="PRO_5007292978" evidence="1">
    <location>
        <begin position="19"/>
        <end position="575"/>
    </location>
</feature>
<feature type="domain" description="Carboxylesterase type B" evidence="2">
    <location>
        <begin position="23"/>
        <end position="534"/>
    </location>
</feature>
<dbReference type="PANTHER" id="PTHR11559">
    <property type="entry name" value="CARBOXYLESTERASE"/>
    <property type="match status" value="1"/>
</dbReference>
<keyword evidence="1" id="KW-0732">Signal</keyword>
<accession>A0A136IQZ8</accession>
<dbReference type="Pfam" id="PF00135">
    <property type="entry name" value="COesterase"/>
    <property type="match status" value="1"/>
</dbReference>
<dbReference type="InterPro" id="IPR029058">
    <property type="entry name" value="AB_hydrolase_fold"/>
</dbReference>
<dbReference type="PROSITE" id="PS00941">
    <property type="entry name" value="CARBOXYLESTERASE_B_2"/>
    <property type="match status" value="1"/>
</dbReference>
<evidence type="ECO:0000259" key="2">
    <source>
        <dbReference type="Pfam" id="PF00135"/>
    </source>
</evidence>